<dbReference type="Gene3D" id="3.90.180.10">
    <property type="entry name" value="Medium-chain alcohol dehydrogenases, catalytic domain"/>
    <property type="match status" value="1"/>
</dbReference>
<dbReference type="SUPFAM" id="SSF51735">
    <property type="entry name" value="NAD(P)-binding Rossmann-fold domains"/>
    <property type="match status" value="2"/>
</dbReference>
<dbReference type="EC" id="1.1.1.9" evidence="9"/>
<evidence type="ECO:0000256" key="5">
    <source>
        <dbReference type="ARBA" id="ARBA00023002"/>
    </source>
</evidence>
<dbReference type="PROSITE" id="PS00059">
    <property type="entry name" value="ADH_ZINC"/>
    <property type="match status" value="1"/>
</dbReference>
<evidence type="ECO:0000256" key="1">
    <source>
        <dbReference type="ARBA" id="ARBA00001947"/>
    </source>
</evidence>
<comment type="function">
    <text evidence="7">Xylitol dehydrogenase which catalyzes the conversion of xylitol to D-xylulose. Xylose is a major component of hemicelluloses such as xylan. Most fungi utilize D-xylose via three enzymatic reactions, xylose reductase (XR), xylitol dehydrogenase (XDH), and xylulokinase, to form xylulose 5-phosphate, which enters pentose phosphate pathway.</text>
</comment>
<name>A0A4S9E109_AURPU</name>
<organism evidence="14 15">
    <name type="scientific">Aureobasidium pullulans</name>
    <name type="common">Black yeast</name>
    <name type="synonym">Pullularia pullulans</name>
    <dbReference type="NCBI Taxonomy" id="5580"/>
    <lineage>
        <taxon>Eukaryota</taxon>
        <taxon>Fungi</taxon>
        <taxon>Dikarya</taxon>
        <taxon>Ascomycota</taxon>
        <taxon>Pezizomycotina</taxon>
        <taxon>Dothideomycetes</taxon>
        <taxon>Dothideomycetidae</taxon>
        <taxon>Dothideales</taxon>
        <taxon>Saccotheciaceae</taxon>
        <taxon>Aureobasidium</taxon>
    </lineage>
</organism>
<dbReference type="InterPro" id="IPR011032">
    <property type="entry name" value="GroES-like_sf"/>
</dbReference>
<evidence type="ECO:0000256" key="10">
    <source>
        <dbReference type="ARBA" id="ARBA00030139"/>
    </source>
</evidence>
<dbReference type="SMART" id="SM00829">
    <property type="entry name" value="PKS_ER"/>
    <property type="match status" value="1"/>
</dbReference>
<dbReference type="InterPro" id="IPR020843">
    <property type="entry name" value="ER"/>
</dbReference>
<evidence type="ECO:0000256" key="8">
    <source>
        <dbReference type="ARBA" id="ARBA00025713"/>
    </source>
</evidence>
<evidence type="ECO:0000313" key="14">
    <source>
        <dbReference type="EMBL" id="THX26730.1"/>
    </source>
</evidence>
<dbReference type="AlphaFoldDB" id="A0A4S9E109"/>
<evidence type="ECO:0000256" key="11">
    <source>
        <dbReference type="RuleBase" id="RU361277"/>
    </source>
</evidence>
<evidence type="ECO:0000256" key="4">
    <source>
        <dbReference type="ARBA" id="ARBA00022833"/>
    </source>
</evidence>
<dbReference type="PANTHER" id="PTHR43161">
    <property type="entry name" value="SORBITOL DEHYDROGENASE"/>
    <property type="match status" value="1"/>
</dbReference>
<dbReference type="InterPro" id="IPR036291">
    <property type="entry name" value="NAD(P)-bd_dom_sf"/>
</dbReference>
<protein>
    <recommendedName>
        <fullName evidence="9">D-xylulose reductase</fullName>
        <ecNumber evidence="9">1.1.1.9</ecNumber>
    </recommendedName>
    <alternativeName>
        <fullName evidence="10">Xylitol dehydrogenase A</fullName>
    </alternativeName>
</protein>
<proteinExistence type="inferred from homology"/>
<dbReference type="GO" id="GO:0006062">
    <property type="term" value="P:sorbitol catabolic process"/>
    <property type="evidence" value="ECO:0007669"/>
    <property type="project" value="TreeGrafter"/>
</dbReference>
<comment type="similarity">
    <text evidence="2 11">Belongs to the zinc-containing alcohol dehydrogenase family.</text>
</comment>
<keyword evidence="5" id="KW-0560">Oxidoreductase</keyword>
<dbReference type="InterPro" id="IPR002328">
    <property type="entry name" value="ADH_Zn_CS"/>
</dbReference>
<dbReference type="InterPro" id="IPR045306">
    <property type="entry name" value="SDH-like"/>
</dbReference>
<keyword evidence="4 11" id="KW-0862">Zinc</keyword>
<keyword evidence="6" id="KW-0520">NAD</keyword>
<feature type="domain" description="Enoyl reductase (ER)" evidence="13">
    <location>
        <begin position="11"/>
        <end position="351"/>
    </location>
</feature>
<comment type="pathway">
    <text evidence="8">Carbohydrate degradation; L-arabinose degradation via L-arabinitol; D-xylulose 5-phosphate from L-arabinose (fungal route): step 4/5.</text>
</comment>
<comment type="cofactor">
    <cofactor evidence="1 11">
        <name>Zn(2+)</name>
        <dbReference type="ChEBI" id="CHEBI:29105"/>
    </cofactor>
</comment>
<keyword evidence="3 11" id="KW-0479">Metal-binding</keyword>
<feature type="region of interest" description="Disordered" evidence="12">
    <location>
        <begin position="391"/>
        <end position="418"/>
    </location>
</feature>
<accession>A0A4S9E109</accession>
<evidence type="ECO:0000313" key="15">
    <source>
        <dbReference type="Proteomes" id="UP000308953"/>
    </source>
</evidence>
<dbReference type="Gene3D" id="3.40.50.720">
    <property type="entry name" value="NAD(P)-binding Rossmann-like Domain"/>
    <property type="match status" value="3"/>
</dbReference>
<dbReference type="GO" id="GO:0003939">
    <property type="term" value="F:L-iditol 2-dehydrogenase (NAD+) activity"/>
    <property type="evidence" value="ECO:0007669"/>
    <property type="project" value="TreeGrafter"/>
</dbReference>
<sequence length="804" mass="87342">MNMHKAAVLYGVKDIRIEDVETLDLKPHEVRIAPRATGICGTDLHYYQNGKNGIYTVRQPLILGHEAAGEIVEVGTAVTHLKPGDRVAVEPQLACSACDQCRLGRYNLCGSMRFNGSASASPPAQGSLQKLWTHAASLCYPLPGKVSFSEGAMVEPLSVALHSVRKAKLEAGHSVFITGAGAIGLLCARVARISGASSVLMVDVDATRLEFAKRHGIADNIYRIPMEAKDGESGAQFSLRMSNEIQECLDILSANVAFECTGIESCLNICVGMAGQGSRVVIVGMGKPQQEVNISLALIREIEIVGVWRYANTFQPAIQLIEKGMVDVKALITHRFEMEDVASALEFALQRPADLVNDARPGIQWAWERTKFWCENIEKLRAHLAAANMTTGNMPGLPTPTETNLSGSDSEPDTSKDQSNALEAAVVEYLATDVIQIANASQNLCVSATNLAAFLEILMASSTGVTGYIAGDAVYAIDAAYPDIEFTFLVRTKEKAAMVQSAYPGSRVVLGDLDDSDLLEYEAATADMVLHIQDAADASDHEGAAKAIAAGLTSGHSKEKPGYWLHTGGTGILCYQDSANDFKTLGQWTDEQHDDLEGVDAVVNLPDEAFHRNVDKIVLEAGNKNKDVVKTVIVCPPTIYGTGRGPVSGRGRQVYEMAKLILTEGFIPVVGKGKARWNNIHVADLSEVYKLLVDRVVQGDLSDDIWGARGYMFVENGEHLWTDLAKIMADEAHDQQYIQSPQLKSLSKDAALQQAGFEAVSWGLNSRAKAERARKYLEWQPKRPSLEETVPEIIRQEHDRLLAI</sequence>
<dbReference type="GO" id="GO:0046526">
    <property type="term" value="F:D-xylulose reductase activity"/>
    <property type="evidence" value="ECO:0007669"/>
    <property type="project" value="UniProtKB-EC"/>
</dbReference>
<dbReference type="EMBL" id="QZAV01000420">
    <property type="protein sequence ID" value="THX26730.1"/>
    <property type="molecule type" value="Genomic_DNA"/>
</dbReference>
<dbReference type="InterPro" id="IPR013154">
    <property type="entry name" value="ADH-like_N"/>
</dbReference>
<feature type="compositionally biased region" description="Polar residues" evidence="12">
    <location>
        <begin position="400"/>
        <end position="409"/>
    </location>
</feature>
<evidence type="ECO:0000256" key="9">
    <source>
        <dbReference type="ARBA" id="ARBA00026119"/>
    </source>
</evidence>
<dbReference type="InterPro" id="IPR013149">
    <property type="entry name" value="ADH-like_C"/>
</dbReference>
<evidence type="ECO:0000256" key="6">
    <source>
        <dbReference type="ARBA" id="ARBA00023027"/>
    </source>
</evidence>
<evidence type="ECO:0000259" key="13">
    <source>
        <dbReference type="SMART" id="SM00829"/>
    </source>
</evidence>
<dbReference type="Proteomes" id="UP000308953">
    <property type="component" value="Unassembled WGS sequence"/>
</dbReference>
<evidence type="ECO:0000256" key="12">
    <source>
        <dbReference type="SAM" id="MobiDB-lite"/>
    </source>
</evidence>
<evidence type="ECO:0000256" key="2">
    <source>
        <dbReference type="ARBA" id="ARBA00008072"/>
    </source>
</evidence>
<gene>
    <name evidence="14" type="ORF">D6D10_09637</name>
</gene>
<dbReference type="GO" id="GO:0008270">
    <property type="term" value="F:zinc ion binding"/>
    <property type="evidence" value="ECO:0007669"/>
    <property type="project" value="InterPro"/>
</dbReference>
<evidence type="ECO:0000256" key="3">
    <source>
        <dbReference type="ARBA" id="ARBA00022723"/>
    </source>
</evidence>
<dbReference type="PANTHER" id="PTHR43161:SF9">
    <property type="entry name" value="SORBITOL DEHYDROGENASE"/>
    <property type="match status" value="1"/>
</dbReference>
<dbReference type="SUPFAM" id="SSF50129">
    <property type="entry name" value="GroES-like"/>
    <property type="match status" value="1"/>
</dbReference>
<dbReference type="Pfam" id="PF08240">
    <property type="entry name" value="ADH_N"/>
    <property type="match status" value="1"/>
</dbReference>
<reference evidence="14 15" key="1">
    <citation type="submission" date="2018-10" db="EMBL/GenBank/DDBJ databases">
        <title>Fifty Aureobasidium pullulans genomes reveal a recombining polyextremotolerant generalist.</title>
        <authorList>
            <person name="Gostincar C."/>
            <person name="Turk M."/>
            <person name="Zajc J."/>
            <person name="Gunde-Cimerman N."/>
        </authorList>
    </citation>
    <scope>NUCLEOTIDE SEQUENCE [LARGE SCALE GENOMIC DNA]</scope>
    <source>
        <strain evidence="14 15">EXF-9785</strain>
    </source>
</reference>
<comment type="caution">
    <text evidence="14">The sequence shown here is derived from an EMBL/GenBank/DDBJ whole genome shotgun (WGS) entry which is preliminary data.</text>
</comment>
<dbReference type="Pfam" id="PF00107">
    <property type="entry name" value="ADH_zinc_N"/>
    <property type="match status" value="1"/>
</dbReference>
<evidence type="ECO:0000256" key="7">
    <source>
        <dbReference type="ARBA" id="ARBA00024843"/>
    </source>
</evidence>
<dbReference type="CDD" id="cd05285">
    <property type="entry name" value="sorbitol_DH"/>
    <property type="match status" value="1"/>
</dbReference>